<dbReference type="KEGG" id="manq:L1994_11770"/>
<gene>
    <name evidence="1" type="ORF">L1994_11770</name>
</gene>
<keyword evidence="2" id="KW-1185">Reference proteome</keyword>
<dbReference type="EMBL" id="CP091092">
    <property type="protein sequence ID" value="WFN36796.1"/>
    <property type="molecule type" value="Genomic_DNA"/>
</dbReference>
<accession>A0AAF0FRP5</accession>
<reference evidence="1" key="1">
    <citation type="submission" date="2022-01" db="EMBL/GenBank/DDBJ databases">
        <title>Complete genome of Methanomicrobium antiquum DSM 21220.</title>
        <authorList>
            <person name="Chen S.-C."/>
            <person name="You Y.-T."/>
            <person name="Zhou Y.-Z."/>
            <person name="Lai M.-C."/>
        </authorList>
    </citation>
    <scope>NUCLEOTIDE SEQUENCE</scope>
    <source>
        <strain evidence="1">DSM 21220</strain>
    </source>
</reference>
<protein>
    <submittedName>
        <fullName evidence="1">Uncharacterized protein</fullName>
    </submittedName>
</protein>
<name>A0AAF0FRP5_9EURY</name>
<dbReference type="Proteomes" id="UP001218895">
    <property type="component" value="Chromosome"/>
</dbReference>
<dbReference type="GeneID" id="79951089"/>
<dbReference type="AlphaFoldDB" id="A0AAF0FRP5"/>
<organism evidence="1 2">
    <name type="scientific">Methanomicrobium antiquum</name>
    <dbReference type="NCBI Taxonomy" id="487686"/>
    <lineage>
        <taxon>Archaea</taxon>
        <taxon>Methanobacteriati</taxon>
        <taxon>Methanobacteriota</taxon>
        <taxon>Stenosarchaea group</taxon>
        <taxon>Methanomicrobia</taxon>
        <taxon>Methanomicrobiales</taxon>
        <taxon>Methanomicrobiaceae</taxon>
        <taxon>Methanomicrobium</taxon>
    </lineage>
</organism>
<dbReference type="RefSeq" id="WP_278099632.1">
    <property type="nucleotide sequence ID" value="NZ_CP091092.1"/>
</dbReference>
<evidence type="ECO:0000313" key="2">
    <source>
        <dbReference type="Proteomes" id="UP001218895"/>
    </source>
</evidence>
<proteinExistence type="predicted"/>
<evidence type="ECO:0000313" key="1">
    <source>
        <dbReference type="EMBL" id="WFN36796.1"/>
    </source>
</evidence>
<sequence length="167" mass="18210">MADFIETTSTKSAVRLIENPIADIASFDAIISQIMSENPFECVDYVAGGETIDGVTINRQYYTAKIIYEDDDAKTVGTISVKAPSVDAFSEASETVMANTELAADIGGDPVRDLSSDGFYCQLKCHDVSGEIYYVTFTRSKVRISSYEDDAVRLKVETWADTVSALA</sequence>